<dbReference type="InterPro" id="IPR025886">
    <property type="entry name" value="PP2-like"/>
</dbReference>
<dbReference type="Pfam" id="PF14299">
    <property type="entry name" value="PP2"/>
    <property type="match status" value="1"/>
</dbReference>
<organism evidence="2 3">
    <name type="scientific">Dillenia turbinata</name>
    <dbReference type="NCBI Taxonomy" id="194707"/>
    <lineage>
        <taxon>Eukaryota</taxon>
        <taxon>Viridiplantae</taxon>
        <taxon>Streptophyta</taxon>
        <taxon>Embryophyta</taxon>
        <taxon>Tracheophyta</taxon>
        <taxon>Spermatophyta</taxon>
        <taxon>Magnoliopsida</taxon>
        <taxon>eudicotyledons</taxon>
        <taxon>Gunneridae</taxon>
        <taxon>Pentapetalae</taxon>
        <taxon>Dilleniales</taxon>
        <taxon>Dilleniaceae</taxon>
        <taxon>Dillenia</taxon>
    </lineage>
</organism>
<accession>A0AAN8UUN1</accession>
<dbReference type="CDD" id="cd22162">
    <property type="entry name" value="F-box_AtSKIP3-like"/>
    <property type="match status" value="1"/>
</dbReference>
<evidence type="ECO:0000259" key="1">
    <source>
        <dbReference type="PROSITE" id="PS50181"/>
    </source>
</evidence>
<dbReference type="PROSITE" id="PS50181">
    <property type="entry name" value="FBOX"/>
    <property type="match status" value="1"/>
</dbReference>
<dbReference type="EMBL" id="JBAMMX010000023">
    <property type="protein sequence ID" value="KAK6917107.1"/>
    <property type="molecule type" value="Genomic_DNA"/>
</dbReference>
<sequence>MGMQWLPKDCISSILSPTSPGDACRLSTVASHFRSAADSDAVWEKFPPSDYKDLISRTVDFSSSSLKFASKKERYLRLCDSPLVIDDGRLSFWLEKQTGKKCYMIAARAIHIAWSDELQDWIPLPESRFPEVEVLLGVTWLEIRGCIKSSFLTPNTTYAAYLVFKLEDNHYGFMLDFADVSVGTNASTSQTRSAFLTCETRDKQSAWASVPIEEINKLSVQTKEVMDGDDGDLETSVLETRGFWKRGLIVQGIEIRPQNGN</sequence>
<dbReference type="PANTHER" id="PTHR32278:SF111">
    <property type="entry name" value="F-BOX PROTEIN PP2-B12-RELATED"/>
    <property type="match status" value="1"/>
</dbReference>
<evidence type="ECO:0000313" key="3">
    <source>
        <dbReference type="Proteomes" id="UP001370490"/>
    </source>
</evidence>
<dbReference type="PANTHER" id="PTHR32278">
    <property type="entry name" value="F-BOX DOMAIN-CONTAINING PROTEIN"/>
    <property type="match status" value="1"/>
</dbReference>
<dbReference type="InterPro" id="IPR036047">
    <property type="entry name" value="F-box-like_dom_sf"/>
</dbReference>
<gene>
    <name evidence="2" type="ORF">RJ641_017858</name>
</gene>
<proteinExistence type="predicted"/>
<dbReference type="InterPro" id="IPR001810">
    <property type="entry name" value="F-box_dom"/>
</dbReference>
<evidence type="ECO:0000313" key="2">
    <source>
        <dbReference type="EMBL" id="KAK6917107.1"/>
    </source>
</evidence>
<reference evidence="2 3" key="1">
    <citation type="submission" date="2023-12" db="EMBL/GenBank/DDBJ databases">
        <title>A high-quality genome assembly for Dillenia turbinata (Dilleniales).</title>
        <authorList>
            <person name="Chanderbali A."/>
        </authorList>
    </citation>
    <scope>NUCLEOTIDE SEQUENCE [LARGE SCALE GENOMIC DNA]</scope>
    <source>
        <strain evidence="2">LSX21</strain>
        <tissue evidence="2">Leaf</tissue>
    </source>
</reference>
<dbReference type="Proteomes" id="UP001370490">
    <property type="component" value="Unassembled WGS sequence"/>
</dbReference>
<protein>
    <submittedName>
        <fullName evidence="2">Phloem protein 2-like</fullName>
    </submittedName>
</protein>
<keyword evidence="3" id="KW-1185">Reference proteome</keyword>
<feature type="domain" description="F-box" evidence="1">
    <location>
        <begin position="1"/>
        <end position="46"/>
    </location>
</feature>
<name>A0AAN8UUN1_9MAGN</name>
<dbReference type="Pfam" id="PF00646">
    <property type="entry name" value="F-box"/>
    <property type="match status" value="1"/>
</dbReference>
<comment type="caution">
    <text evidence="2">The sequence shown here is derived from an EMBL/GenBank/DDBJ whole genome shotgun (WGS) entry which is preliminary data.</text>
</comment>
<dbReference type="AlphaFoldDB" id="A0AAN8UUN1"/>
<dbReference type="SUPFAM" id="SSF81383">
    <property type="entry name" value="F-box domain"/>
    <property type="match status" value="1"/>
</dbReference>